<dbReference type="OrthoDB" id="3648309at2759"/>
<evidence type="ECO:0000256" key="1">
    <source>
        <dbReference type="ARBA" id="ARBA00004141"/>
    </source>
</evidence>
<evidence type="ECO:0000313" key="9">
    <source>
        <dbReference type="Proteomes" id="UP000094801"/>
    </source>
</evidence>
<dbReference type="InterPro" id="IPR051633">
    <property type="entry name" value="AceTr"/>
</dbReference>
<keyword evidence="3 7" id="KW-0812">Transmembrane</keyword>
<dbReference type="PANTHER" id="PTHR31123">
    <property type="entry name" value="ACCUMULATION OF DYADS PROTEIN 2-RELATED"/>
    <property type="match status" value="1"/>
</dbReference>
<feature type="transmembrane region" description="Helical" evidence="7">
    <location>
        <begin position="226"/>
        <end position="247"/>
    </location>
</feature>
<organism evidence="8 9">
    <name type="scientific">[Candida] arabinofermentans NRRL YB-2248</name>
    <dbReference type="NCBI Taxonomy" id="983967"/>
    <lineage>
        <taxon>Eukaryota</taxon>
        <taxon>Fungi</taxon>
        <taxon>Dikarya</taxon>
        <taxon>Ascomycota</taxon>
        <taxon>Saccharomycotina</taxon>
        <taxon>Pichiomycetes</taxon>
        <taxon>Pichiales</taxon>
        <taxon>Pichiaceae</taxon>
        <taxon>Ogataea</taxon>
        <taxon>Ogataea/Candida clade</taxon>
    </lineage>
</organism>
<feature type="compositionally biased region" description="Basic and acidic residues" evidence="6">
    <location>
        <begin position="1"/>
        <end position="15"/>
    </location>
</feature>
<feature type="transmembrane region" description="Helical" evidence="7">
    <location>
        <begin position="171"/>
        <end position="189"/>
    </location>
</feature>
<evidence type="ECO:0000256" key="4">
    <source>
        <dbReference type="ARBA" id="ARBA00022989"/>
    </source>
</evidence>
<reference evidence="9" key="1">
    <citation type="submission" date="2016-04" db="EMBL/GenBank/DDBJ databases">
        <title>Comparative genomics of biotechnologically important yeasts.</title>
        <authorList>
            <consortium name="DOE Joint Genome Institute"/>
            <person name="Riley R."/>
            <person name="Haridas S."/>
            <person name="Wolfe K.H."/>
            <person name="Lopes M.R."/>
            <person name="Hittinger C.T."/>
            <person name="Goker M."/>
            <person name="Salamov A."/>
            <person name="Wisecaver J."/>
            <person name="Long T.M."/>
            <person name="Aerts A.L."/>
            <person name="Barry K."/>
            <person name="Choi C."/>
            <person name="Clum A."/>
            <person name="Coughlan A.Y."/>
            <person name="Deshpande S."/>
            <person name="Douglass A.P."/>
            <person name="Hanson S.J."/>
            <person name="Klenk H.-P."/>
            <person name="Labutti K."/>
            <person name="Lapidus A."/>
            <person name="Lindquist E."/>
            <person name="Lipzen A."/>
            <person name="Meier-Kolthoff J.P."/>
            <person name="Ohm R.A."/>
            <person name="Otillar R.P."/>
            <person name="Pangilinan J."/>
            <person name="Peng Y."/>
            <person name="Rokas A."/>
            <person name="Rosa C.A."/>
            <person name="Scheuner C."/>
            <person name="Sibirny A.A."/>
            <person name="Slot J.C."/>
            <person name="Stielow J.B."/>
            <person name="Sun H."/>
            <person name="Kurtzman C.P."/>
            <person name="Blackwell M."/>
            <person name="Grigoriev I.V."/>
            <person name="Jeffries T.W."/>
        </authorList>
    </citation>
    <scope>NUCLEOTIDE SEQUENCE [LARGE SCALE GENOMIC DNA]</scope>
    <source>
        <strain evidence="9">NRRL YB-2248</strain>
    </source>
</reference>
<evidence type="ECO:0000256" key="7">
    <source>
        <dbReference type="SAM" id="Phobius"/>
    </source>
</evidence>
<keyword evidence="9" id="KW-1185">Reference proteome</keyword>
<feature type="transmembrane region" description="Helical" evidence="7">
    <location>
        <begin position="196"/>
        <end position="214"/>
    </location>
</feature>
<proteinExistence type="inferred from homology"/>
<dbReference type="EMBL" id="KV453851">
    <property type="protein sequence ID" value="ODV85807.1"/>
    <property type="molecule type" value="Genomic_DNA"/>
</dbReference>
<dbReference type="Proteomes" id="UP000094801">
    <property type="component" value="Unassembled WGS sequence"/>
</dbReference>
<evidence type="ECO:0000256" key="2">
    <source>
        <dbReference type="ARBA" id="ARBA00005587"/>
    </source>
</evidence>
<dbReference type="GO" id="GO:0015123">
    <property type="term" value="F:acetate transmembrane transporter activity"/>
    <property type="evidence" value="ECO:0007669"/>
    <property type="project" value="TreeGrafter"/>
</dbReference>
<dbReference type="Pfam" id="PF01184">
    <property type="entry name" value="Gpr1_Fun34_YaaH"/>
    <property type="match status" value="1"/>
</dbReference>
<dbReference type="STRING" id="983967.A0A1E4T228"/>
<accession>A0A1E4T228</accession>
<feature type="region of interest" description="Disordered" evidence="6">
    <location>
        <begin position="1"/>
        <end position="23"/>
    </location>
</feature>
<evidence type="ECO:0000256" key="3">
    <source>
        <dbReference type="ARBA" id="ARBA00022692"/>
    </source>
</evidence>
<dbReference type="InterPro" id="IPR000791">
    <property type="entry name" value="Gpr1/Fun34/SatP-like"/>
</dbReference>
<evidence type="ECO:0000313" key="8">
    <source>
        <dbReference type="EMBL" id="ODV85807.1"/>
    </source>
</evidence>
<dbReference type="PANTHER" id="PTHR31123:SF1">
    <property type="entry name" value="ACCUMULATION OF DYADS PROTEIN 2-RELATED"/>
    <property type="match status" value="1"/>
</dbReference>
<sequence length="269" mass="29019">MSNDLEKQLTDEHIDSSSNTNPHGIYDDSATKIVTSDDGAYVYFGNQKFARHELMTAFGGTLNPGLAPPTVHKFGNPAPLGLSAFALTTFVLSLINAGAMGVSKNNVVIGLALFYGGLIQLLAGMWEMAVENTFGALALSSYGGFWMSFGVLSIPWFGIESSYTDVTELENAIGFYLLGWTIFTFILCICTMKSTVMFFSLFVCLDITFLMLTLGKLAKSPNCDTAGGVFGVITAFIAWYNACAGVFNENNSYITFSGIPLPVIGKKRV</sequence>
<gene>
    <name evidence="8" type="ORF">CANARDRAFT_197521</name>
</gene>
<feature type="transmembrane region" description="Helical" evidence="7">
    <location>
        <begin position="80"/>
        <end position="101"/>
    </location>
</feature>
<dbReference type="PROSITE" id="PS01114">
    <property type="entry name" value="GPR1_FUN34_YAAH"/>
    <property type="match status" value="1"/>
</dbReference>
<dbReference type="AlphaFoldDB" id="A0A1E4T228"/>
<feature type="transmembrane region" description="Helical" evidence="7">
    <location>
        <begin position="107"/>
        <end position="126"/>
    </location>
</feature>
<evidence type="ECO:0000256" key="5">
    <source>
        <dbReference type="ARBA" id="ARBA00023136"/>
    </source>
</evidence>
<keyword evidence="4 7" id="KW-1133">Transmembrane helix</keyword>
<keyword evidence="5 7" id="KW-0472">Membrane</keyword>
<comment type="subcellular location">
    <subcellularLocation>
        <location evidence="1">Membrane</location>
        <topology evidence="1">Multi-pass membrane protein</topology>
    </subcellularLocation>
</comment>
<dbReference type="GO" id="GO:0005886">
    <property type="term" value="C:plasma membrane"/>
    <property type="evidence" value="ECO:0007669"/>
    <property type="project" value="TreeGrafter"/>
</dbReference>
<comment type="similarity">
    <text evidence="2">Belongs to the acetate uptake transporter (AceTr) (TC 2.A.96) family.</text>
</comment>
<dbReference type="NCBIfam" id="NF038013">
    <property type="entry name" value="AceTr_1"/>
    <property type="match status" value="1"/>
</dbReference>
<name>A0A1E4T228_9ASCO</name>
<evidence type="ECO:0000256" key="6">
    <source>
        <dbReference type="SAM" id="MobiDB-lite"/>
    </source>
</evidence>
<feature type="transmembrane region" description="Helical" evidence="7">
    <location>
        <begin position="133"/>
        <end position="159"/>
    </location>
</feature>
<protein>
    <submittedName>
        <fullName evidence="8">Uncharacterized protein</fullName>
    </submittedName>
</protein>
<dbReference type="InterPro" id="IPR047622">
    <property type="entry name" value="GPR1_FUN34_YAAH"/>
</dbReference>